<reference evidence="1" key="1">
    <citation type="journal article" date="2020" name="Stud. Mycol.">
        <title>101 Dothideomycetes genomes: a test case for predicting lifestyles and emergence of pathogens.</title>
        <authorList>
            <person name="Haridas S."/>
            <person name="Albert R."/>
            <person name="Binder M."/>
            <person name="Bloem J."/>
            <person name="Labutti K."/>
            <person name="Salamov A."/>
            <person name="Andreopoulos B."/>
            <person name="Baker S."/>
            <person name="Barry K."/>
            <person name="Bills G."/>
            <person name="Bluhm B."/>
            <person name="Cannon C."/>
            <person name="Castanera R."/>
            <person name="Culley D."/>
            <person name="Daum C."/>
            <person name="Ezra D."/>
            <person name="Gonzalez J."/>
            <person name="Henrissat B."/>
            <person name="Kuo A."/>
            <person name="Liang C."/>
            <person name="Lipzen A."/>
            <person name="Lutzoni F."/>
            <person name="Magnuson J."/>
            <person name="Mondo S."/>
            <person name="Nolan M."/>
            <person name="Ohm R."/>
            <person name="Pangilinan J."/>
            <person name="Park H.-J."/>
            <person name="Ramirez L."/>
            <person name="Alfaro M."/>
            <person name="Sun H."/>
            <person name="Tritt A."/>
            <person name="Yoshinaga Y."/>
            <person name="Zwiers L.-H."/>
            <person name="Turgeon B."/>
            <person name="Goodwin S."/>
            <person name="Spatafora J."/>
            <person name="Crous P."/>
            <person name="Grigoriev I."/>
        </authorList>
    </citation>
    <scope>NUCLEOTIDE SEQUENCE</scope>
    <source>
        <strain evidence="1">CBS 675.92</strain>
    </source>
</reference>
<proteinExistence type="predicted"/>
<sequence length="150" mass="16946">MLYNSQSSDTTQSTAVIPACCYINKQVYLEAVPFFSRTGRSTNASQDVQTFRRFLEANESIRSSIRSITFSGFAFKRGAGKIYDATRLIRNCPMLENVTIESSCVHPIKEEKMESVKLINKVLQRWTHSGALLDVDEAIRITNLGWLCRG</sequence>
<gene>
    <name evidence="1" type="ORF">CC80DRAFT_489348</name>
</gene>
<dbReference type="Proteomes" id="UP000800035">
    <property type="component" value="Unassembled WGS sequence"/>
</dbReference>
<evidence type="ECO:0000313" key="2">
    <source>
        <dbReference type="Proteomes" id="UP000800035"/>
    </source>
</evidence>
<organism evidence="1 2">
    <name type="scientific">Byssothecium circinans</name>
    <dbReference type="NCBI Taxonomy" id="147558"/>
    <lineage>
        <taxon>Eukaryota</taxon>
        <taxon>Fungi</taxon>
        <taxon>Dikarya</taxon>
        <taxon>Ascomycota</taxon>
        <taxon>Pezizomycotina</taxon>
        <taxon>Dothideomycetes</taxon>
        <taxon>Pleosporomycetidae</taxon>
        <taxon>Pleosporales</taxon>
        <taxon>Massarineae</taxon>
        <taxon>Massarinaceae</taxon>
        <taxon>Byssothecium</taxon>
    </lineage>
</organism>
<name>A0A6A5U4Q7_9PLEO</name>
<dbReference type="EMBL" id="ML976983">
    <property type="protein sequence ID" value="KAF1960133.1"/>
    <property type="molecule type" value="Genomic_DNA"/>
</dbReference>
<keyword evidence="2" id="KW-1185">Reference proteome</keyword>
<dbReference type="AlphaFoldDB" id="A0A6A5U4Q7"/>
<accession>A0A6A5U4Q7</accession>
<protein>
    <submittedName>
        <fullName evidence="1">Uncharacterized protein</fullName>
    </submittedName>
</protein>
<evidence type="ECO:0000313" key="1">
    <source>
        <dbReference type="EMBL" id="KAF1960133.1"/>
    </source>
</evidence>